<evidence type="ECO:0000256" key="7">
    <source>
        <dbReference type="SAM" id="MobiDB-lite"/>
    </source>
</evidence>
<feature type="coiled-coil region" evidence="6">
    <location>
        <begin position="1294"/>
        <end position="1406"/>
    </location>
</feature>
<dbReference type="STRING" id="75743.A0A401P8C6"/>
<dbReference type="EMBL" id="BFAA01001701">
    <property type="protein sequence ID" value="GCB69354.1"/>
    <property type="molecule type" value="Genomic_DNA"/>
</dbReference>
<dbReference type="Pfam" id="PF13499">
    <property type="entry name" value="EF-hand_7"/>
    <property type="match status" value="1"/>
</dbReference>
<keyword evidence="4" id="KW-0106">Calcium</keyword>
<dbReference type="Proteomes" id="UP000288216">
    <property type="component" value="Unassembled WGS sequence"/>
</dbReference>
<dbReference type="SMART" id="SM00054">
    <property type="entry name" value="EFh"/>
    <property type="match status" value="3"/>
</dbReference>
<dbReference type="GO" id="GO:0034454">
    <property type="term" value="P:microtubule anchoring at centrosome"/>
    <property type="evidence" value="ECO:0007669"/>
    <property type="project" value="TreeGrafter"/>
</dbReference>
<dbReference type="PANTHER" id="PTHR18905:SF12">
    <property type="entry name" value="NINEIN-LIKE PROTEIN"/>
    <property type="match status" value="1"/>
</dbReference>
<dbReference type="PROSITE" id="PS00018">
    <property type="entry name" value="EF_HAND_1"/>
    <property type="match status" value="1"/>
</dbReference>
<organism evidence="9 10">
    <name type="scientific">Scyliorhinus torazame</name>
    <name type="common">Cloudy catshark</name>
    <name type="synonym">Catulus torazame</name>
    <dbReference type="NCBI Taxonomy" id="75743"/>
    <lineage>
        <taxon>Eukaryota</taxon>
        <taxon>Metazoa</taxon>
        <taxon>Chordata</taxon>
        <taxon>Craniata</taxon>
        <taxon>Vertebrata</taxon>
        <taxon>Chondrichthyes</taxon>
        <taxon>Elasmobranchii</taxon>
        <taxon>Galeomorphii</taxon>
        <taxon>Galeoidea</taxon>
        <taxon>Carcharhiniformes</taxon>
        <taxon>Scyliorhinidae</taxon>
        <taxon>Scyliorhinus</taxon>
    </lineage>
</organism>
<sequence>MDEAEQNKYVLQLKDVFDSCDTTGTGYLDSGELTELCQKLHLEAQIPLLLQTLLGSNHHGRVNFEDFKEGFVAVLSTSIDLSISEDESSYFEPATPKAIEPKYIKGTKRYGRRSVPGFLDSEVETTNDLEEPLHFKAAKDEMFLQSASRSHLRHSASLESVESLKSDEEPEHHKEPLHETFEAPGRLSKWNPNDFDSPRTFSTPCPEATESHVQAIWDELGIGKNGYLNTEELATVCDNIGLKDLEDKEVAELFRKLDKDGDGKVSLSEFLLGLFRHGPVTSFPSTPYKQKYRRALYQTFHENRWRTSTPSFMSKTMGAQLFSGLDDGTGYASPEQIIDMWQEDGIKNGQEILETLDFDVEEKVNLADLTKALENELLASKNGIHQAALACYKNEINCLQGQIQQLHKERDKVKVDLDRAEKRNVQLAKEVDDQHSTMELLNETKLKFSDQFSFLSLFWANRRLQKELVETVEKLTESEKLVSRLQKDLDYTLKEKFGTLDHPSLEIFGQEQRFSELIMEYEQQCRELRDRNDELQSEMQVLHSQLNHRNHHYVGNKKNSIYRGTDSSIIRRESVPDKVSPEGECANVSIKAEIAMEQLRKQHIQEVHDLRIQLETKVNYYEREIELMKRNFEKERKYVEQSFKIEISELEDQRMAREQEMERLQGVVNELRVQQQQGEATQEEAIAALLRKHETVKELEKRFEWERTEQQQTFAKEKSELEQRLTKEKLQMEKELKLQHQKELQQLRKATQDESSLRLSLLKVDHVALTQKYQSDKAELIQRYDLKIEELLRQQNQMKIQWESRVQAICNEAKKEKLTLQEEMHEEQAEICRTFAIEREEMETKYKEQIHNLGSESKSLNAQIKELKHVINAGDLTHQDEKLTGDYSCLYRDIHAHPSTNEELSALLKKKEEEILGWQQQKDEMEIKLRQVMDESERREQVLENETRELWRLVTKLEAGTEAEKKYRYESEMLSEENSSLKRKMTKFHQEFQDVEGKVDEQRKQVEQLKNERECKQREFEELHKRNKQYVAEIAQLNSKNLQLSDQNTQFSAKVDANQNSIRLLHTRLAELSQQKDEVVCVTRQLQETSSRLEKEHFQQQSEWEREKQLMEQELQETKEKLPDLQKPISVFEFLAQVAEDSTPTYSLAKEASALRTEKQSLSQPLHEAKNKMKNLELDLERAHSELDHLKREIRGKQQENLSLAQEMGSITKSLQEAKDRISQMHILETKLESMKQECQTLQDTRVRLEADLMVSQEQLLEANTKLALSQSQHLQEVQQLKEQVCNAVPKNQLAQLQLKLTEEQQKVQHLQEQLNTQNQEANKLMCEQQEEYKRLLKRMEERMEEVEQKLKSVRIMLQDKMNQLKEQFTKNAKSDLMVKELYVENAQLMKALQITEQRQKGAERKNFLLDEKIAALNRVLRKIAPTSLS</sequence>
<keyword evidence="3" id="KW-0597">Phosphoprotein</keyword>
<gene>
    <name evidence="9" type="ORF">scyTo_0005459</name>
</gene>
<feature type="domain" description="EF-hand" evidence="8">
    <location>
        <begin position="208"/>
        <end position="243"/>
    </location>
</feature>
<evidence type="ECO:0000259" key="8">
    <source>
        <dbReference type="PROSITE" id="PS50222"/>
    </source>
</evidence>
<feature type="coiled-coil region" evidence="6">
    <location>
        <begin position="1166"/>
        <end position="1252"/>
    </location>
</feature>
<evidence type="ECO:0000256" key="4">
    <source>
        <dbReference type="ARBA" id="ARBA00022837"/>
    </source>
</evidence>
<comment type="caution">
    <text evidence="9">The sequence shown here is derived from an EMBL/GenBank/DDBJ whole genome shotgun (WGS) entry which is preliminary data.</text>
</comment>
<reference evidence="9 10" key="1">
    <citation type="journal article" date="2018" name="Nat. Ecol. Evol.">
        <title>Shark genomes provide insights into elasmobranch evolution and the origin of vertebrates.</title>
        <authorList>
            <person name="Hara Y"/>
            <person name="Yamaguchi K"/>
            <person name="Onimaru K"/>
            <person name="Kadota M"/>
            <person name="Koyanagi M"/>
            <person name="Keeley SD"/>
            <person name="Tatsumi K"/>
            <person name="Tanaka K"/>
            <person name="Motone F"/>
            <person name="Kageyama Y"/>
            <person name="Nozu R"/>
            <person name="Adachi N"/>
            <person name="Nishimura O"/>
            <person name="Nakagawa R"/>
            <person name="Tanegashima C"/>
            <person name="Kiyatake I"/>
            <person name="Matsumoto R"/>
            <person name="Murakumo K"/>
            <person name="Nishida K"/>
            <person name="Terakita A"/>
            <person name="Kuratani S"/>
            <person name="Sato K"/>
            <person name="Hyodo S Kuraku.S."/>
        </authorList>
    </citation>
    <scope>NUCLEOTIDE SEQUENCE [LARGE SCALE GENOMIC DNA]</scope>
</reference>
<keyword evidence="10" id="KW-1185">Reference proteome</keyword>
<accession>A0A401P8C6</accession>
<feature type="domain" description="EF-hand" evidence="8">
    <location>
        <begin position="8"/>
        <end position="43"/>
    </location>
</feature>
<feature type="compositionally biased region" description="Basic and acidic residues" evidence="7">
    <location>
        <begin position="162"/>
        <end position="181"/>
    </location>
</feature>
<dbReference type="InterPro" id="IPR002048">
    <property type="entry name" value="EF_hand_dom"/>
</dbReference>
<evidence type="ECO:0000256" key="1">
    <source>
        <dbReference type="ARBA" id="ARBA00004300"/>
    </source>
</evidence>
<dbReference type="GO" id="GO:0005509">
    <property type="term" value="F:calcium ion binding"/>
    <property type="evidence" value="ECO:0007669"/>
    <property type="project" value="InterPro"/>
</dbReference>
<feature type="coiled-coil region" evidence="6">
    <location>
        <begin position="715"/>
        <end position="753"/>
    </location>
</feature>
<keyword evidence="6" id="KW-0175">Coiled coil</keyword>
<protein>
    <recommendedName>
        <fullName evidence="8">EF-hand domain-containing protein</fullName>
    </recommendedName>
</protein>
<dbReference type="Gene3D" id="1.10.238.10">
    <property type="entry name" value="EF-hand"/>
    <property type="match status" value="2"/>
</dbReference>
<evidence type="ECO:0000256" key="3">
    <source>
        <dbReference type="ARBA" id="ARBA00022553"/>
    </source>
</evidence>
<evidence type="ECO:0000256" key="5">
    <source>
        <dbReference type="ARBA" id="ARBA00023212"/>
    </source>
</evidence>
<evidence type="ECO:0000256" key="6">
    <source>
        <dbReference type="SAM" id="Coils"/>
    </source>
</evidence>
<dbReference type="InterPro" id="IPR011992">
    <property type="entry name" value="EF-hand-dom_pair"/>
</dbReference>
<dbReference type="InterPro" id="IPR018247">
    <property type="entry name" value="EF_Hand_1_Ca_BS"/>
</dbReference>
<evidence type="ECO:0000313" key="10">
    <source>
        <dbReference type="Proteomes" id="UP000288216"/>
    </source>
</evidence>
<feature type="region of interest" description="Disordered" evidence="7">
    <location>
        <begin position="154"/>
        <end position="194"/>
    </location>
</feature>
<name>A0A401P8C6_SCYTO</name>
<dbReference type="CDD" id="cd00051">
    <property type="entry name" value="EFh"/>
    <property type="match status" value="1"/>
</dbReference>
<feature type="coiled-coil region" evidence="6">
    <location>
        <begin position="781"/>
        <end position="830"/>
    </location>
</feature>
<feature type="coiled-coil region" evidence="6">
    <location>
        <begin position="611"/>
        <end position="667"/>
    </location>
</feature>
<evidence type="ECO:0000256" key="2">
    <source>
        <dbReference type="ARBA" id="ARBA00022490"/>
    </source>
</evidence>
<dbReference type="SUPFAM" id="SSF47473">
    <property type="entry name" value="EF-hand"/>
    <property type="match status" value="1"/>
</dbReference>
<feature type="domain" description="EF-hand" evidence="8">
    <location>
        <begin position="245"/>
        <end position="280"/>
    </location>
</feature>
<feature type="coiled-coil region" evidence="6">
    <location>
        <begin position="992"/>
        <end position="1047"/>
    </location>
</feature>
<dbReference type="GO" id="GO:0005813">
    <property type="term" value="C:centrosome"/>
    <property type="evidence" value="ECO:0007669"/>
    <property type="project" value="UniProtKB-SubCell"/>
</dbReference>
<dbReference type="PANTHER" id="PTHR18905">
    <property type="entry name" value="NINEIN"/>
    <property type="match status" value="1"/>
</dbReference>
<evidence type="ECO:0000313" key="9">
    <source>
        <dbReference type="EMBL" id="GCB69354.1"/>
    </source>
</evidence>
<keyword evidence="2" id="KW-0963">Cytoplasm</keyword>
<comment type="subcellular location">
    <subcellularLocation>
        <location evidence="1">Cytoplasm</location>
        <location evidence="1">Cytoskeleton</location>
        <location evidence="1">Microtubule organizing center</location>
        <location evidence="1">Centrosome</location>
    </subcellularLocation>
</comment>
<feature type="coiled-coil region" evidence="6">
    <location>
        <begin position="511"/>
        <end position="545"/>
    </location>
</feature>
<proteinExistence type="predicted"/>
<keyword evidence="5" id="KW-0206">Cytoskeleton</keyword>
<feature type="coiled-coil region" evidence="6">
    <location>
        <begin position="389"/>
        <end position="437"/>
    </location>
</feature>
<dbReference type="OrthoDB" id="5799458at2759"/>
<dbReference type="PROSITE" id="PS50222">
    <property type="entry name" value="EF_HAND_2"/>
    <property type="match status" value="3"/>
</dbReference>
<feature type="coiled-coil region" evidence="6">
    <location>
        <begin position="901"/>
        <end position="949"/>
    </location>
</feature>
<dbReference type="OMA" id="SYHQGQV"/>